<dbReference type="Proteomes" id="UP000775547">
    <property type="component" value="Unassembled WGS sequence"/>
</dbReference>
<feature type="compositionally biased region" description="Low complexity" evidence="5">
    <location>
        <begin position="29"/>
        <end position="40"/>
    </location>
</feature>
<feature type="region of interest" description="Disordered" evidence="5">
    <location>
        <begin position="223"/>
        <end position="316"/>
    </location>
</feature>
<gene>
    <name evidence="7" type="ORF">DXG03_002317</name>
</gene>
<feature type="domain" description="C3H1-type" evidence="6">
    <location>
        <begin position="74"/>
        <end position="101"/>
    </location>
</feature>
<dbReference type="PANTHER" id="PTHR11224">
    <property type="entry name" value="MAKORIN-RELATED"/>
    <property type="match status" value="1"/>
</dbReference>
<dbReference type="SMART" id="SM00356">
    <property type="entry name" value="ZnF_C3H1"/>
    <property type="match status" value="2"/>
</dbReference>
<evidence type="ECO:0000256" key="5">
    <source>
        <dbReference type="SAM" id="MobiDB-lite"/>
    </source>
</evidence>
<dbReference type="PANTHER" id="PTHR11224:SF10">
    <property type="entry name" value="IP09428P-RELATED"/>
    <property type="match status" value="1"/>
</dbReference>
<evidence type="ECO:0000256" key="4">
    <source>
        <dbReference type="PROSITE-ProRule" id="PRU00723"/>
    </source>
</evidence>
<dbReference type="GO" id="GO:0061630">
    <property type="term" value="F:ubiquitin protein ligase activity"/>
    <property type="evidence" value="ECO:0007669"/>
    <property type="project" value="InterPro"/>
</dbReference>
<organism evidence="7 8">
    <name type="scientific">Asterophora parasitica</name>
    <dbReference type="NCBI Taxonomy" id="117018"/>
    <lineage>
        <taxon>Eukaryota</taxon>
        <taxon>Fungi</taxon>
        <taxon>Dikarya</taxon>
        <taxon>Basidiomycota</taxon>
        <taxon>Agaricomycotina</taxon>
        <taxon>Agaricomycetes</taxon>
        <taxon>Agaricomycetidae</taxon>
        <taxon>Agaricales</taxon>
        <taxon>Tricholomatineae</taxon>
        <taxon>Lyophyllaceae</taxon>
        <taxon>Asterophora</taxon>
    </lineage>
</organism>
<feature type="zinc finger region" description="C3H1-type" evidence="4">
    <location>
        <begin position="44"/>
        <end position="71"/>
    </location>
</feature>
<feature type="region of interest" description="Disordered" evidence="5">
    <location>
        <begin position="107"/>
        <end position="187"/>
    </location>
</feature>
<evidence type="ECO:0000256" key="1">
    <source>
        <dbReference type="ARBA" id="ARBA00022723"/>
    </source>
</evidence>
<evidence type="ECO:0000259" key="6">
    <source>
        <dbReference type="PROSITE" id="PS50103"/>
    </source>
</evidence>
<dbReference type="OrthoDB" id="411372at2759"/>
<dbReference type="PROSITE" id="PS50103">
    <property type="entry name" value="ZF_C3H1"/>
    <property type="match status" value="2"/>
</dbReference>
<evidence type="ECO:0000256" key="2">
    <source>
        <dbReference type="ARBA" id="ARBA00022771"/>
    </source>
</evidence>
<evidence type="ECO:0000256" key="3">
    <source>
        <dbReference type="ARBA" id="ARBA00022833"/>
    </source>
</evidence>
<protein>
    <recommendedName>
        <fullName evidence="6">C3H1-type domain-containing protein</fullName>
    </recommendedName>
</protein>
<comment type="caution">
    <text evidence="7">The sequence shown here is derived from an EMBL/GenBank/DDBJ whole genome shotgun (WGS) entry which is preliminary data.</text>
</comment>
<feature type="compositionally biased region" description="Basic residues" evidence="5">
    <location>
        <begin position="510"/>
        <end position="520"/>
    </location>
</feature>
<dbReference type="EMBL" id="JABCKV010000165">
    <property type="protein sequence ID" value="KAG5642689.1"/>
    <property type="molecule type" value="Genomic_DNA"/>
</dbReference>
<keyword evidence="1 4" id="KW-0479">Metal-binding</keyword>
<feature type="compositionally biased region" description="Pro residues" evidence="5">
    <location>
        <begin position="258"/>
        <end position="275"/>
    </location>
</feature>
<reference evidence="7" key="1">
    <citation type="submission" date="2020-07" db="EMBL/GenBank/DDBJ databases">
        <authorList>
            <person name="Nieuwenhuis M."/>
            <person name="Van De Peppel L.J.J."/>
        </authorList>
    </citation>
    <scope>NUCLEOTIDE SEQUENCE</scope>
    <source>
        <strain evidence="7">AP01</strain>
        <tissue evidence="7">Mycelium</tissue>
    </source>
</reference>
<dbReference type="SUPFAM" id="SSF90229">
    <property type="entry name" value="CCCH zinc finger"/>
    <property type="match status" value="1"/>
</dbReference>
<dbReference type="AlphaFoldDB" id="A0A9P7KB31"/>
<keyword evidence="2 4" id="KW-0863">Zinc-finger</keyword>
<evidence type="ECO:0000313" key="7">
    <source>
        <dbReference type="EMBL" id="KAG5642689.1"/>
    </source>
</evidence>
<feature type="compositionally biased region" description="Acidic residues" evidence="5">
    <location>
        <begin position="876"/>
        <end position="886"/>
    </location>
</feature>
<reference evidence="7" key="2">
    <citation type="submission" date="2021-10" db="EMBL/GenBank/DDBJ databases">
        <title>Phylogenomics reveals ancestral predisposition of the termite-cultivated fungus Termitomyces towards a domesticated lifestyle.</title>
        <authorList>
            <person name="Auxier B."/>
            <person name="Grum-Grzhimaylo A."/>
            <person name="Cardenas M.E."/>
            <person name="Lodge J.D."/>
            <person name="Laessoe T."/>
            <person name="Pedersen O."/>
            <person name="Smith M.E."/>
            <person name="Kuyper T.W."/>
            <person name="Franco-Molano E.A."/>
            <person name="Baroni T.J."/>
            <person name="Aanen D.K."/>
        </authorList>
    </citation>
    <scope>NUCLEOTIDE SEQUENCE</scope>
    <source>
        <strain evidence="7">AP01</strain>
        <tissue evidence="7">Mycelium</tissue>
    </source>
</reference>
<feature type="region of interest" description="Disordered" evidence="5">
    <location>
        <begin position="1"/>
        <end position="44"/>
    </location>
</feature>
<dbReference type="Gene3D" id="4.10.1000.10">
    <property type="entry name" value="Zinc finger, CCCH-type"/>
    <property type="match status" value="1"/>
</dbReference>
<feature type="compositionally biased region" description="Polar residues" evidence="5">
    <location>
        <begin position="302"/>
        <end position="316"/>
    </location>
</feature>
<feature type="zinc finger region" description="C3H1-type" evidence="4">
    <location>
        <begin position="74"/>
        <end position="101"/>
    </location>
</feature>
<sequence length="886" mass="88562">MPSSESTHPEDRDRERDREADRGDRANGRGKSAAAAAASKSSKDLSHVPCKFFKVGGCTAGSSCPFSHTLAEPGGQKETCAWFVKGNCKFGHKCALAHILPGQSMAMDRKNKKAAQAAAGGGDRGDRTERGGGREGKGGRGGKRDGHAPTNSAGRNPLLAGGSTAPTRASGRPSMSMPLKATLSPSAPAPPLASFGVLDDLEGTGQLASAPAQGKVATDGAAATTAAAAAPEDEGSITPVKEKEEEPQVDAAEAEPVPNKPKSPSPLPSSAPRPSAPTSATKLDFGPIGSPPTNGIALGTSPHPNGDTSLLSSSPFSAPGAQSVFLSGSYGGGGNGITASLGSVAMMGSRTRTGWGESTFGGMGMSVQPRSSGFDVYESRGGFGLARQREEDTAVDDGDFEDFVPSSLTDLLTPEERRRRMSRSHSGQGAGAGAALTGGAYGAGAEQAPNTSAGVGAQGLGGGHRYSRSVPAPSLLGDIKSIWAESRPSPSAHHTALPSSPPAHTNANIHSHHTNFHTHRGTPSISGSFVPRFDAGSGVGSFSHGEELSMSMGSTGSGVGMRGLSPSNASAAFLPGLHGAYLASRASKAGASQQGLGLGLGGARGGAAARGVSGGSGLAGNYLLGGSGQSPNTSSHIHTHTNVNAGTHHTYRAAPSPFDLTQHSHHLHPHTSRPIPATANNANSAANSNGQNHDDHHTTHLVSPSARILQSHAPGQSLPQGLAAGYSRIHALPPPPSLASPGSAGIGGVGGFGATPPADAVTGTGVPSSGPYGGWKATTGVSATQGQGQTQTAAASPTSGGLDAMFSHLSYSAVAAASRTTPTQQPTAAAGNVAINMSPPGLTRNVSGGRYGAVQGAQGHALGPLSPLSGPVVSRDDDDELFSMDG</sequence>
<accession>A0A9P7KB31</accession>
<name>A0A9P7KB31_9AGAR</name>
<dbReference type="GO" id="GO:0008270">
    <property type="term" value="F:zinc ion binding"/>
    <property type="evidence" value="ECO:0007669"/>
    <property type="project" value="UniProtKB-KW"/>
</dbReference>
<keyword evidence="8" id="KW-1185">Reference proteome</keyword>
<proteinExistence type="predicted"/>
<feature type="region of interest" description="Disordered" evidence="5">
    <location>
        <begin position="648"/>
        <end position="699"/>
    </location>
</feature>
<dbReference type="InterPro" id="IPR000571">
    <property type="entry name" value="Znf_CCCH"/>
</dbReference>
<evidence type="ECO:0000313" key="8">
    <source>
        <dbReference type="Proteomes" id="UP000775547"/>
    </source>
</evidence>
<feature type="region of interest" description="Disordered" evidence="5">
    <location>
        <begin position="858"/>
        <end position="886"/>
    </location>
</feature>
<keyword evidence="3 4" id="KW-0862">Zinc</keyword>
<dbReference type="InterPro" id="IPR045072">
    <property type="entry name" value="MKRN-like"/>
</dbReference>
<dbReference type="GO" id="GO:0000209">
    <property type="term" value="P:protein polyubiquitination"/>
    <property type="evidence" value="ECO:0007669"/>
    <property type="project" value="InterPro"/>
</dbReference>
<feature type="compositionally biased region" description="Low complexity" evidence="5">
    <location>
        <begin position="677"/>
        <end position="689"/>
    </location>
</feature>
<feature type="compositionally biased region" description="Basic and acidic residues" evidence="5">
    <location>
        <begin position="123"/>
        <end position="147"/>
    </location>
</feature>
<feature type="region of interest" description="Disordered" evidence="5">
    <location>
        <begin position="486"/>
        <end position="529"/>
    </location>
</feature>
<feature type="domain" description="C3H1-type" evidence="6">
    <location>
        <begin position="44"/>
        <end position="71"/>
    </location>
</feature>
<feature type="compositionally biased region" description="Basic and acidic residues" evidence="5">
    <location>
        <begin position="7"/>
        <end position="27"/>
    </location>
</feature>
<dbReference type="InterPro" id="IPR036855">
    <property type="entry name" value="Znf_CCCH_sf"/>
</dbReference>